<keyword evidence="4 7" id="KW-0812">Transmembrane</keyword>
<evidence type="ECO:0000256" key="2">
    <source>
        <dbReference type="ARBA" id="ARBA00022448"/>
    </source>
</evidence>
<evidence type="ECO:0000256" key="3">
    <source>
        <dbReference type="ARBA" id="ARBA00022475"/>
    </source>
</evidence>
<dbReference type="OrthoDB" id="384651at2"/>
<feature type="transmembrane region" description="Helical" evidence="7">
    <location>
        <begin position="29"/>
        <end position="48"/>
    </location>
</feature>
<dbReference type="InterPro" id="IPR000515">
    <property type="entry name" value="MetI-like"/>
</dbReference>
<feature type="transmembrane region" description="Helical" evidence="7">
    <location>
        <begin position="136"/>
        <end position="157"/>
    </location>
</feature>
<dbReference type="PROSITE" id="PS50928">
    <property type="entry name" value="ABC_TM1"/>
    <property type="match status" value="1"/>
</dbReference>
<evidence type="ECO:0000256" key="7">
    <source>
        <dbReference type="RuleBase" id="RU363032"/>
    </source>
</evidence>
<dbReference type="Pfam" id="PF00528">
    <property type="entry name" value="BPD_transp_1"/>
    <property type="match status" value="1"/>
</dbReference>
<dbReference type="PANTHER" id="PTHR43227:SF11">
    <property type="entry name" value="BLL4140 PROTEIN"/>
    <property type="match status" value="1"/>
</dbReference>
<feature type="transmembrane region" description="Helical" evidence="7">
    <location>
        <begin position="286"/>
        <end position="309"/>
    </location>
</feature>
<dbReference type="InterPro" id="IPR035906">
    <property type="entry name" value="MetI-like_sf"/>
</dbReference>
<feature type="transmembrane region" description="Helical" evidence="7">
    <location>
        <begin position="94"/>
        <end position="116"/>
    </location>
</feature>
<dbReference type="CDD" id="cd06261">
    <property type="entry name" value="TM_PBP2"/>
    <property type="match status" value="1"/>
</dbReference>
<evidence type="ECO:0000256" key="4">
    <source>
        <dbReference type="ARBA" id="ARBA00022692"/>
    </source>
</evidence>
<feature type="domain" description="ABC transmembrane type-1" evidence="8">
    <location>
        <begin position="90"/>
        <end position="305"/>
    </location>
</feature>
<dbReference type="PATRIC" id="fig|1330534.3.peg.105"/>
<dbReference type="GO" id="GO:0005886">
    <property type="term" value="C:plasma membrane"/>
    <property type="evidence" value="ECO:0007669"/>
    <property type="project" value="UniProtKB-SubCell"/>
</dbReference>
<feature type="transmembrane region" description="Helical" evidence="7">
    <location>
        <begin position="178"/>
        <end position="204"/>
    </location>
</feature>
<dbReference type="EMBL" id="ATAY01000006">
    <property type="protein sequence ID" value="EPR14316.1"/>
    <property type="molecule type" value="Genomic_DNA"/>
</dbReference>
<dbReference type="InterPro" id="IPR050809">
    <property type="entry name" value="UgpAE/MalFG_permease"/>
</dbReference>
<name>U4R6N5_9FIRM</name>
<dbReference type="Proteomes" id="UP000016860">
    <property type="component" value="Unassembled WGS sequence"/>
</dbReference>
<dbReference type="SUPFAM" id="SSF161098">
    <property type="entry name" value="MetI-like"/>
    <property type="match status" value="1"/>
</dbReference>
<organism evidence="9">
    <name type="scientific">Ruminiclostridium papyrosolvens C7</name>
    <dbReference type="NCBI Taxonomy" id="1330534"/>
    <lineage>
        <taxon>Bacteria</taxon>
        <taxon>Bacillati</taxon>
        <taxon>Bacillota</taxon>
        <taxon>Clostridia</taxon>
        <taxon>Eubacteriales</taxon>
        <taxon>Oscillospiraceae</taxon>
        <taxon>Ruminiclostridium</taxon>
    </lineage>
</organism>
<dbReference type="AlphaFoldDB" id="U4R6N5"/>
<keyword evidence="6 7" id="KW-0472">Membrane</keyword>
<keyword evidence="2 7" id="KW-0813">Transport</keyword>
<dbReference type="GO" id="GO:0055085">
    <property type="term" value="P:transmembrane transport"/>
    <property type="evidence" value="ECO:0007669"/>
    <property type="project" value="InterPro"/>
</dbReference>
<proteinExistence type="inferred from homology"/>
<evidence type="ECO:0000313" key="9">
    <source>
        <dbReference type="EMBL" id="EPR14316.1"/>
    </source>
</evidence>
<comment type="similarity">
    <text evidence="7">Belongs to the binding-protein-dependent transport system permease family.</text>
</comment>
<evidence type="ECO:0000256" key="1">
    <source>
        <dbReference type="ARBA" id="ARBA00004651"/>
    </source>
</evidence>
<sequence>MGKTNTAVSKALPNKLPKKGFGHYLKRDIYLYLLLVLPVAYFILFKYVPMYGIVIAFKEYNIFQGVFASPWIGWDAFREVFRSDDFYRALKNTFLLNGFDMIFGFPAPIILAIIINEVRSVRYKRISQTMLYLPHFLSWVIIGGIALQIFAPNFGMIDTIIKSMGFKTIPFLTEKWHWLATYTGIGIWQSAGWGMIIYLAAITGIPSELYEAADVDGAGRLRKIWSITLPAIKPTIIILFILNIGKISMIGFDRPYILGNQQVKDFSDVISTYVYRVGLQSSRYNIATAVGLFQSVVGLVFLSVTNWIANKSGEQGIW</sequence>
<gene>
    <name evidence="9" type="ORF">L323_00505</name>
</gene>
<evidence type="ECO:0000256" key="5">
    <source>
        <dbReference type="ARBA" id="ARBA00022989"/>
    </source>
</evidence>
<reference evidence="9" key="1">
    <citation type="journal article" date="2013" name="Genome Announc.">
        <title>Draft Genome Sequence of the Cellulolytic Bacterium Clostridium papyrosolvens C7 (ATCC 700395).</title>
        <authorList>
            <person name="Zepeda V."/>
            <person name="Dassa B."/>
            <person name="Borovok I."/>
            <person name="Lamed R."/>
            <person name="Bayer E.A."/>
            <person name="Cate J.H."/>
        </authorList>
    </citation>
    <scope>NUCLEOTIDE SEQUENCE [LARGE SCALE GENOMIC DNA]</scope>
    <source>
        <strain evidence="9">C7</strain>
    </source>
</reference>
<comment type="subcellular location">
    <subcellularLocation>
        <location evidence="1 7">Cell membrane</location>
        <topology evidence="1 7">Multi-pass membrane protein</topology>
    </subcellularLocation>
</comment>
<dbReference type="PANTHER" id="PTHR43227">
    <property type="entry name" value="BLL4140 PROTEIN"/>
    <property type="match status" value="1"/>
</dbReference>
<dbReference type="Gene3D" id="1.10.3720.10">
    <property type="entry name" value="MetI-like"/>
    <property type="match status" value="1"/>
</dbReference>
<dbReference type="STRING" id="1330534.L323_00505"/>
<evidence type="ECO:0000259" key="8">
    <source>
        <dbReference type="PROSITE" id="PS50928"/>
    </source>
</evidence>
<keyword evidence="5 7" id="KW-1133">Transmembrane helix</keyword>
<keyword evidence="3" id="KW-1003">Cell membrane</keyword>
<protein>
    <submittedName>
        <fullName evidence="9">Protein lplB</fullName>
    </submittedName>
</protein>
<accession>U4R6N5</accession>
<evidence type="ECO:0000256" key="6">
    <source>
        <dbReference type="ARBA" id="ARBA00023136"/>
    </source>
</evidence>
<dbReference type="RefSeq" id="WP_020813769.1">
    <property type="nucleotide sequence ID" value="NZ_ATAY01000006.1"/>
</dbReference>
<feature type="transmembrane region" description="Helical" evidence="7">
    <location>
        <begin position="224"/>
        <end position="244"/>
    </location>
</feature>
<comment type="caution">
    <text evidence="9">The sequence shown here is derived from an EMBL/GenBank/DDBJ whole genome shotgun (WGS) entry which is preliminary data.</text>
</comment>